<dbReference type="EMBL" id="LGRX02015944">
    <property type="protein sequence ID" value="KAK3262801.1"/>
    <property type="molecule type" value="Genomic_DNA"/>
</dbReference>
<keyword evidence="1" id="KW-0732">Signal</keyword>
<keyword evidence="3" id="KW-1185">Reference proteome</keyword>
<reference evidence="2 3" key="1">
    <citation type="journal article" date="2015" name="Genome Biol. Evol.">
        <title>Comparative Genomics of a Bacterivorous Green Alga Reveals Evolutionary Causalities and Consequences of Phago-Mixotrophic Mode of Nutrition.</title>
        <authorList>
            <person name="Burns J.A."/>
            <person name="Paasch A."/>
            <person name="Narechania A."/>
            <person name="Kim E."/>
        </authorList>
    </citation>
    <scope>NUCLEOTIDE SEQUENCE [LARGE SCALE GENOMIC DNA]</scope>
    <source>
        <strain evidence="2 3">PLY_AMNH</strain>
    </source>
</reference>
<feature type="signal peptide" evidence="1">
    <location>
        <begin position="1"/>
        <end position="21"/>
    </location>
</feature>
<organism evidence="2 3">
    <name type="scientific">Cymbomonas tetramitiformis</name>
    <dbReference type="NCBI Taxonomy" id="36881"/>
    <lineage>
        <taxon>Eukaryota</taxon>
        <taxon>Viridiplantae</taxon>
        <taxon>Chlorophyta</taxon>
        <taxon>Pyramimonadophyceae</taxon>
        <taxon>Pyramimonadales</taxon>
        <taxon>Pyramimonadaceae</taxon>
        <taxon>Cymbomonas</taxon>
    </lineage>
</organism>
<dbReference type="Proteomes" id="UP001190700">
    <property type="component" value="Unassembled WGS sequence"/>
</dbReference>
<comment type="caution">
    <text evidence="2">The sequence shown here is derived from an EMBL/GenBank/DDBJ whole genome shotgun (WGS) entry which is preliminary data.</text>
</comment>
<accession>A0AAE0KVZ6</accession>
<sequence>MVWIVPVAILALLIIVTEVRLGGHDALSSEESTLRSTIGKQAARWAGKETCPTFERLQQHKNQSAKLDYLDAFTRWVFKNDVNLTYSHMSTIERLPNGSLVVAWQGSRQFEGQEDQHIYLSASMDRDGRQWGPAQRVNVNSSKVAVPHCAQVEIHTDRWYSFNTL</sequence>
<name>A0AAE0KVZ6_9CHLO</name>
<proteinExistence type="predicted"/>
<feature type="chain" id="PRO_5042275854" evidence="1">
    <location>
        <begin position="22"/>
        <end position="165"/>
    </location>
</feature>
<evidence type="ECO:0000313" key="3">
    <source>
        <dbReference type="Proteomes" id="UP001190700"/>
    </source>
</evidence>
<evidence type="ECO:0000313" key="2">
    <source>
        <dbReference type="EMBL" id="KAK3262801.1"/>
    </source>
</evidence>
<dbReference type="AlphaFoldDB" id="A0AAE0KVZ6"/>
<gene>
    <name evidence="2" type="ORF">CYMTET_28365</name>
</gene>
<protein>
    <submittedName>
        <fullName evidence="2">Uncharacterized protein</fullName>
    </submittedName>
</protein>
<evidence type="ECO:0000256" key="1">
    <source>
        <dbReference type="SAM" id="SignalP"/>
    </source>
</evidence>